<comment type="caution">
    <text evidence="2">The sequence shown here is derived from an EMBL/GenBank/DDBJ whole genome shotgun (WGS) entry which is preliminary data.</text>
</comment>
<gene>
    <name evidence="2" type="ORF">C4N23_00340</name>
</gene>
<feature type="signal peptide" evidence="1">
    <location>
        <begin position="1"/>
        <end position="23"/>
    </location>
</feature>
<organism evidence="2 3">
    <name type="scientific">Faecalibacterium hattorii</name>
    <dbReference type="NCBI Taxonomy" id="2935520"/>
    <lineage>
        <taxon>Bacteria</taxon>
        <taxon>Bacillati</taxon>
        <taxon>Bacillota</taxon>
        <taxon>Clostridia</taxon>
        <taxon>Eubacteriales</taxon>
        <taxon>Oscillospiraceae</taxon>
        <taxon>Faecalibacterium</taxon>
    </lineage>
</organism>
<feature type="chain" id="PRO_5039493583" description="Lipoprotein" evidence="1">
    <location>
        <begin position="24"/>
        <end position="94"/>
    </location>
</feature>
<keyword evidence="3" id="KW-1185">Reference proteome</keyword>
<evidence type="ECO:0000256" key="1">
    <source>
        <dbReference type="SAM" id="SignalP"/>
    </source>
</evidence>
<dbReference type="PROSITE" id="PS51257">
    <property type="entry name" value="PROKAR_LIPOPROTEIN"/>
    <property type="match status" value="1"/>
</dbReference>
<dbReference type="RefSeq" id="WP_112143233.1">
    <property type="nucleotide sequence ID" value="NZ_PRLC01000001.1"/>
</dbReference>
<sequence length="94" mass="10962">MNKNRTVCLIWCTLMLCLCIWLCGCSKRTESKSTTSDEQDYHIAIYYPNSRDVYLEGDGEVLWLKSTDQKIVARIDDKVYGVSWNNVIVEYKVK</sequence>
<evidence type="ECO:0008006" key="4">
    <source>
        <dbReference type="Google" id="ProtNLM"/>
    </source>
</evidence>
<dbReference type="EMBL" id="PRLC01000001">
    <property type="protein sequence ID" value="RAW63500.1"/>
    <property type="molecule type" value="Genomic_DNA"/>
</dbReference>
<dbReference type="Proteomes" id="UP000250429">
    <property type="component" value="Unassembled WGS sequence"/>
</dbReference>
<keyword evidence="1" id="KW-0732">Signal</keyword>
<accession>A0A329UPI0</accession>
<dbReference type="AlphaFoldDB" id="A0A329UPI0"/>
<protein>
    <recommendedName>
        <fullName evidence="4">Lipoprotein</fullName>
    </recommendedName>
</protein>
<reference evidence="2 3" key="1">
    <citation type="submission" date="2018-02" db="EMBL/GenBank/DDBJ databases">
        <title>Complete genome sequencing of Faecalibacterium prausnitzii strains isolated from the human gut.</title>
        <authorList>
            <person name="Fitzgerald B.C."/>
            <person name="Shkoporov A.N."/>
            <person name="Ross P.R."/>
            <person name="Hill C."/>
        </authorList>
    </citation>
    <scope>NUCLEOTIDE SEQUENCE [LARGE SCALE GENOMIC DNA]</scope>
    <source>
        <strain evidence="2 3">APC922/41-1</strain>
    </source>
</reference>
<proteinExistence type="predicted"/>
<name>A0A329UPI0_9FIRM</name>
<evidence type="ECO:0000313" key="2">
    <source>
        <dbReference type="EMBL" id="RAW63500.1"/>
    </source>
</evidence>
<evidence type="ECO:0000313" key="3">
    <source>
        <dbReference type="Proteomes" id="UP000250429"/>
    </source>
</evidence>